<dbReference type="InterPro" id="IPR009056">
    <property type="entry name" value="Cyt_c-like_dom"/>
</dbReference>
<protein>
    <recommendedName>
        <fullName evidence="6">Cytochrome c domain-containing protein</fullName>
    </recommendedName>
</protein>
<evidence type="ECO:0000256" key="1">
    <source>
        <dbReference type="ARBA" id="ARBA00022617"/>
    </source>
</evidence>
<reference evidence="7 8" key="1">
    <citation type="submission" date="2020-05" db="EMBL/GenBank/DDBJ databases">
        <title>Bremerella alba sp. nov., a novel planctomycete isolated from the surface of the macroalga Fucus spiralis.</title>
        <authorList>
            <person name="Godinho O."/>
            <person name="Botelho R."/>
            <person name="Albuquerque L."/>
            <person name="Wiegand S."/>
            <person name="Da Costa M.S."/>
            <person name="Lobo-Da-Cunha A."/>
            <person name="Jogler C."/>
            <person name="Lage O.M."/>
        </authorList>
    </citation>
    <scope>NUCLEOTIDE SEQUENCE [LARGE SCALE GENOMIC DNA]</scope>
    <source>
        <strain evidence="7 8">FF15</strain>
    </source>
</reference>
<keyword evidence="8" id="KW-1185">Reference proteome</keyword>
<dbReference type="AlphaFoldDB" id="A0A7V8V276"/>
<feature type="region of interest" description="Disordered" evidence="5">
    <location>
        <begin position="71"/>
        <end position="93"/>
    </location>
</feature>
<evidence type="ECO:0000256" key="2">
    <source>
        <dbReference type="ARBA" id="ARBA00022723"/>
    </source>
</evidence>
<dbReference type="PROSITE" id="PS51007">
    <property type="entry name" value="CYTC"/>
    <property type="match status" value="1"/>
</dbReference>
<evidence type="ECO:0000256" key="4">
    <source>
        <dbReference type="PROSITE-ProRule" id="PRU00433"/>
    </source>
</evidence>
<dbReference type="SUPFAM" id="SSF46626">
    <property type="entry name" value="Cytochrome c"/>
    <property type="match status" value="1"/>
</dbReference>
<dbReference type="GO" id="GO:0009055">
    <property type="term" value="F:electron transfer activity"/>
    <property type="evidence" value="ECO:0007669"/>
    <property type="project" value="InterPro"/>
</dbReference>
<dbReference type="EMBL" id="JABRWO010000002">
    <property type="protein sequence ID" value="MBA2113590.1"/>
    <property type="molecule type" value="Genomic_DNA"/>
</dbReference>
<evidence type="ECO:0000256" key="3">
    <source>
        <dbReference type="ARBA" id="ARBA00023004"/>
    </source>
</evidence>
<name>A0A7V8V276_9BACT</name>
<dbReference type="InterPro" id="IPR051395">
    <property type="entry name" value="Cytochrome_c_Peroxidase/MauG"/>
</dbReference>
<dbReference type="GO" id="GO:0020037">
    <property type="term" value="F:heme binding"/>
    <property type="evidence" value="ECO:0007669"/>
    <property type="project" value="InterPro"/>
</dbReference>
<keyword evidence="2 4" id="KW-0479">Metal-binding</keyword>
<sequence length="526" mass="59829">MKSIRKGHLPMLLVRELRDRRTSLSNKRFSPSANQAETMHSTRIGIWLVVTSLLAAHDLLVATANGQQVPPMAPDNVDVEPPMKESSTPKPKPKTYMEVVKEKPFQEVYEADAAKRDDINQRQADLLGHRYDLTDQPSDIWMSGKRKKVQQGIRIRLPEGMTWERLGDLTPQQIHDQRVFPAGFRPLPHAHHATGGQVFPKNQIDVIAKLEQRNLKRFDVDFDLPDHLTPEFPPPMFLINRPELGDVTQGEVLSIKNYYGLLKGKVTPVQMEGMRLLLTPFPQQQFNQTEDRKTIEPELGVSCLDCHVNGHTNAAFHLNPDTRPQENRFRIDTVSLRGMFNQQIHGSKRSLRSVEDFSQFEQRTAYFDGDHVIAMKKGVHLPDRTDQVAMMAQMQNMLDFPPAPKLDVFGRLDPAKATKQELAGEKIFFGKGRCGECHPAPNYLDDKMHDLQLSRFYDFEMVSGHKDVPAGAIKTFTLRGIKDSPPYLHDGRLLTLEDTVEFFNIALQTKLTADEKAALVAFMRCL</sequence>
<dbReference type="PANTHER" id="PTHR30600:SF13">
    <property type="entry name" value="METHYLAMINE UTILIZATION PROTEIN"/>
    <property type="match status" value="1"/>
</dbReference>
<comment type="caution">
    <text evidence="7">The sequence shown here is derived from an EMBL/GenBank/DDBJ whole genome shotgun (WGS) entry which is preliminary data.</text>
</comment>
<evidence type="ECO:0000259" key="6">
    <source>
        <dbReference type="PROSITE" id="PS51007"/>
    </source>
</evidence>
<dbReference type="GO" id="GO:0046872">
    <property type="term" value="F:metal ion binding"/>
    <property type="evidence" value="ECO:0007669"/>
    <property type="project" value="UniProtKB-KW"/>
</dbReference>
<gene>
    <name evidence="7" type="ORF">HOV93_07390</name>
</gene>
<evidence type="ECO:0000313" key="8">
    <source>
        <dbReference type="Proteomes" id="UP000551616"/>
    </source>
</evidence>
<dbReference type="PANTHER" id="PTHR30600">
    <property type="entry name" value="CYTOCHROME C PEROXIDASE-RELATED"/>
    <property type="match status" value="1"/>
</dbReference>
<dbReference type="Gene3D" id="1.10.760.10">
    <property type="entry name" value="Cytochrome c-like domain"/>
    <property type="match status" value="1"/>
</dbReference>
<dbReference type="Proteomes" id="UP000551616">
    <property type="component" value="Unassembled WGS sequence"/>
</dbReference>
<evidence type="ECO:0000256" key="5">
    <source>
        <dbReference type="SAM" id="MobiDB-lite"/>
    </source>
</evidence>
<dbReference type="InterPro" id="IPR036909">
    <property type="entry name" value="Cyt_c-like_dom_sf"/>
</dbReference>
<proteinExistence type="predicted"/>
<feature type="domain" description="Cytochrome c" evidence="6">
    <location>
        <begin position="419"/>
        <end position="526"/>
    </location>
</feature>
<organism evidence="7 8">
    <name type="scientific">Bremerella alba</name>
    <dbReference type="NCBI Taxonomy" id="980252"/>
    <lineage>
        <taxon>Bacteria</taxon>
        <taxon>Pseudomonadati</taxon>
        <taxon>Planctomycetota</taxon>
        <taxon>Planctomycetia</taxon>
        <taxon>Pirellulales</taxon>
        <taxon>Pirellulaceae</taxon>
        <taxon>Bremerella</taxon>
    </lineage>
</organism>
<dbReference type="GO" id="GO:0004130">
    <property type="term" value="F:cytochrome-c peroxidase activity"/>
    <property type="evidence" value="ECO:0007669"/>
    <property type="project" value="TreeGrafter"/>
</dbReference>
<keyword evidence="1 4" id="KW-0349">Heme</keyword>
<keyword evidence="3 4" id="KW-0408">Iron</keyword>
<evidence type="ECO:0000313" key="7">
    <source>
        <dbReference type="EMBL" id="MBA2113590.1"/>
    </source>
</evidence>
<accession>A0A7V8V276</accession>